<dbReference type="EMBL" id="CP136894">
    <property type="protein sequence ID" value="WOL06486.1"/>
    <property type="molecule type" value="Genomic_DNA"/>
</dbReference>
<reference evidence="2 3" key="1">
    <citation type="submission" date="2023-10" db="EMBL/GenBank/DDBJ databases">
        <title>Chromosome-scale genome assembly provides insights into flower coloration mechanisms of Canna indica.</title>
        <authorList>
            <person name="Li C."/>
        </authorList>
    </citation>
    <scope>NUCLEOTIDE SEQUENCE [LARGE SCALE GENOMIC DNA]</scope>
    <source>
        <tissue evidence="2">Flower</tissue>
    </source>
</reference>
<dbReference type="GO" id="GO:1901096">
    <property type="term" value="P:regulation of autophagosome maturation"/>
    <property type="evidence" value="ECO:0007669"/>
    <property type="project" value="TreeGrafter"/>
</dbReference>
<name>A0AAQ3QBD1_9LILI</name>
<dbReference type="PANTHER" id="PTHR21481:SF4">
    <property type="entry name" value="PROTEIN TRANSPARENT TESTA 9"/>
    <property type="match status" value="1"/>
</dbReference>
<proteinExistence type="predicted"/>
<dbReference type="Pfam" id="PF09758">
    <property type="entry name" value="FPL"/>
    <property type="match status" value="1"/>
</dbReference>
<dbReference type="AlphaFoldDB" id="A0AAQ3QBD1"/>
<gene>
    <name evidence="2" type="ORF">Cni_G15220</name>
</gene>
<dbReference type="GO" id="GO:0005794">
    <property type="term" value="C:Golgi apparatus"/>
    <property type="evidence" value="ECO:0007669"/>
    <property type="project" value="TreeGrafter"/>
</dbReference>
<dbReference type="InterPro" id="IPR039272">
    <property type="entry name" value="CLEC16A/TT9"/>
</dbReference>
<dbReference type="InterPro" id="IPR019155">
    <property type="entry name" value="CLEC16A/TT9_N"/>
</dbReference>
<dbReference type="GO" id="GO:0016197">
    <property type="term" value="P:endosomal transport"/>
    <property type="evidence" value="ECO:0007669"/>
    <property type="project" value="TreeGrafter"/>
</dbReference>
<feature type="domain" description="FPL" evidence="1">
    <location>
        <begin position="10"/>
        <end position="160"/>
    </location>
</feature>
<dbReference type="PANTHER" id="PTHR21481">
    <property type="entry name" value="PROTEIN CLEC16A"/>
    <property type="match status" value="1"/>
</dbReference>
<keyword evidence="3" id="KW-1185">Reference proteome</keyword>
<dbReference type="GO" id="GO:0005770">
    <property type="term" value="C:late endosome"/>
    <property type="evidence" value="ECO:0007669"/>
    <property type="project" value="TreeGrafter"/>
</dbReference>
<sequence length="769" mass="86712">MMKDFIIEVLRSIAELITYGDQHDASYFELFMEKHIMREFIRILRISKSTDVSLQLLQTISIMIQNLRNEHSIYYIFSNNHINHVITYSFDFQNEELLSYYISFLRATSRELNKNTISLLVKTMNEEVVSFPLYVQAIEFAFHEENMVRIAVRAVTLNVYNVGDEYVNKYVKCSPQSIYFSNVIRYICKGCINLDELVAQSARKLEASDLDSSIYEAIDDIEDNLHYLSDIISAGVPDLGRLLIENILQLLVFPLLLPSLKKQNAVTQVSITTSLHILCSILQIVKSKDLASTIAAALNCPLEVFAARSEASTYGYVPKRTASQDSQNFSSHSLVVQENIEHLKYLSLRPNHLCSPNGTCGSHMILRELVLSYIVGQDESQVLASLCLLATLLQREELYESLLDGLGILPQKEKHMKLLLDKHDYHAKCEINPKIHICQVFNALVSLFCRSSISAEILWLGGWILRQLLPYGKEEFDTIDLSGLKDSHKLSVSNLSEESKGTWCDVLIALLKDEWRIYVKAIEASSPPINYKSILLSSQRFPSGDGSSVAAAGRMCHMVKVFVLQHQLLLFALGVSLPDLPYQYTPVDSPVISRTKTWVFDAIAPKSGSEISLVNALPCTISFERDTESDFSFLAISRGTSGWVILAEELPLKQQCGIIRSIIPLAGSDPNIDEEHPKWLHLRVRPSTLPFLDSSKFGLLKKGQALADGHWTLAFEDEEACKAAKSMLVEELTKQQNEVERRLKPLLQFDRSCHCPDNCIVSSPSTSID</sequence>
<evidence type="ECO:0000313" key="3">
    <source>
        <dbReference type="Proteomes" id="UP001327560"/>
    </source>
</evidence>
<organism evidence="2 3">
    <name type="scientific">Canna indica</name>
    <name type="common">Indian-shot</name>
    <dbReference type="NCBI Taxonomy" id="4628"/>
    <lineage>
        <taxon>Eukaryota</taxon>
        <taxon>Viridiplantae</taxon>
        <taxon>Streptophyta</taxon>
        <taxon>Embryophyta</taxon>
        <taxon>Tracheophyta</taxon>
        <taxon>Spermatophyta</taxon>
        <taxon>Magnoliopsida</taxon>
        <taxon>Liliopsida</taxon>
        <taxon>Zingiberales</taxon>
        <taxon>Cannaceae</taxon>
        <taxon>Canna</taxon>
    </lineage>
</organism>
<evidence type="ECO:0000313" key="2">
    <source>
        <dbReference type="EMBL" id="WOL06486.1"/>
    </source>
</evidence>
<dbReference type="Proteomes" id="UP001327560">
    <property type="component" value="Chromosome 5"/>
</dbReference>
<dbReference type="GO" id="GO:0007034">
    <property type="term" value="P:vacuolar transport"/>
    <property type="evidence" value="ECO:0007669"/>
    <property type="project" value="TreeGrafter"/>
</dbReference>
<accession>A0AAQ3QBD1</accession>
<evidence type="ECO:0000259" key="1">
    <source>
        <dbReference type="Pfam" id="PF09758"/>
    </source>
</evidence>
<protein>
    <recommendedName>
        <fullName evidence="1">FPL domain-containing protein</fullName>
    </recommendedName>
</protein>